<feature type="compositionally biased region" description="Polar residues" evidence="1">
    <location>
        <begin position="947"/>
        <end position="959"/>
    </location>
</feature>
<feature type="compositionally biased region" description="Low complexity" evidence="1">
    <location>
        <begin position="776"/>
        <end position="800"/>
    </location>
</feature>
<evidence type="ECO:0000313" key="4">
    <source>
        <dbReference type="Proteomes" id="UP000256913"/>
    </source>
</evidence>
<gene>
    <name evidence="3" type="ORF">DFJ67_0694</name>
</gene>
<comment type="caution">
    <text evidence="3">The sequence shown here is derived from an EMBL/GenBank/DDBJ whole genome shotgun (WGS) entry which is preliminary data.</text>
</comment>
<feature type="compositionally biased region" description="Pro residues" evidence="1">
    <location>
        <begin position="304"/>
        <end position="327"/>
    </location>
</feature>
<dbReference type="OrthoDB" id="156718at2"/>
<evidence type="ECO:0000256" key="2">
    <source>
        <dbReference type="SAM" id="Phobius"/>
    </source>
</evidence>
<keyword evidence="2" id="KW-0812">Transmembrane</keyword>
<feature type="compositionally biased region" description="Low complexity" evidence="1">
    <location>
        <begin position="512"/>
        <end position="523"/>
    </location>
</feature>
<reference evidence="3 4" key="1">
    <citation type="submission" date="2018-08" db="EMBL/GenBank/DDBJ databases">
        <title>Sequencing the genomes of 1000 actinobacteria strains.</title>
        <authorList>
            <person name="Klenk H.-P."/>
        </authorList>
    </citation>
    <scope>NUCLEOTIDE SEQUENCE [LARGE SCALE GENOMIC DNA]</scope>
    <source>
        <strain evidence="3 4">DSM 44099</strain>
    </source>
</reference>
<feature type="compositionally biased region" description="Polar residues" evidence="1">
    <location>
        <begin position="852"/>
        <end position="872"/>
    </location>
</feature>
<dbReference type="EMBL" id="QUMQ01000001">
    <property type="protein sequence ID" value="REF94752.1"/>
    <property type="molecule type" value="Genomic_DNA"/>
</dbReference>
<feature type="compositionally biased region" description="Polar residues" evidence="1">
    <location>
        <begin position="462"/>
        <end position="482"/>
    </location>
</feature>
<evidence type="ECO:0000256" key="1">
    <source>
        <dbReference type="SAM" id="MobiDB-lite"/>
    </source>
</evidence>
<organism evidence="3 4">
    <name type="scientific">Asanoa ferruginea</name>
    <dbReference type="NCBI Taxonomy" id="53367"/>
    <lineage>
        <taxon>Bacteria</taxon>
        <taxon>Bacillati</taxon>
        <taxon>Actinomycetota</taxon>
        <taxon>Actinomycetes</taxon>
        <taxon>Micromonosporales</taxon>
        <taxon>Micromonosporaceae</taxon>
        <taxon>Asanoa</taxon>
    </lineage>
</organism>
<evidence type="ECO:0000313" key="3">
    <source>
        <dbReference type="EMBL" id="REF94752.1"/>
    </source>
</evidence>
<feature type="compositionally biased region" description="Low complexity" evidence="1">
    <location>
        <begin position="880"/>
        <end position="896"/>
    </location>
</feature>
<protein>
    <submittedName>
        <fullName evidence="3">Uncharacterized protein</fullName>
    </submittedName>
</protein>
<feature type="region of interest" description="Disordered" evidence="1">
    <location>
        <begin position="561"/>
        <end position="587"/>
    </location>
</feature>
<keyword evidence="4" id="KW-1185">Reference proteome</keyword>
<feature type="region of interest" description="Disordered" evidence="1">
    <location>
        <begin position="641"/>
        <end position="712"/>
    </location>
</feature>
<feature type="region of interest" description="Disordered" evidence="1">
    <location>
        <begin position="262"/>
        <end position="330"/>
    </location>
</feature>
<sequence>MRVVRTVAGLVLLTIGLPVLLIGGALWTLMQHRDAGGAFSGSLEPVSTSGRAIVVPDVDTLLREDAPFVRAGDTALRLTVREGSGPVFLGLAPAAAVRDYLAGADYSRVDAVTVGRGDLPLRITPIGAAGLTGPLAAPGTQSFWTRQGSGTIEWTANEIDGRDMSLVVMRVDATPGLTVSLAASARSGWLPPTAWSLLALGALLLGSAIASLVWPVRTRELVFVVDPSQVPEVSARLGAATDSGPAGPPPVWPALPAGEVAEPVPVLPGSDRPADGSWPDWPSDSAPGRPATLADALAGAGKSVPPPSGPAWPPAQPGPSAAWPPVPDGASAWSRAEAARLAGMPAVSAAAAQLSVETVPTSGAPSGSATALPRPVDGTPPADPDVRTPSQRSAGSEGEAGVPAAKVAHLRSVPSDEAGLPAAKRGARTAAKKRPVVFVDTATEPTGESPDRPIVPPRSRSARGTKTASKRTPQPREATSATEPAEDTAAKTAGAESTVSEESASDSTAVESPASAAPTTDAARSGSEATEPGLDASVVPTTGEDASTKAALGAIAVPTTDAARSGSEATDPALDASVVPTTGEDASTKAALGAIAVPTTGEDASTKAAPGAIAVPTTDAVGSQGQSIKAAPAASAALTKDAKGSADRATQLALDGPGASELWTPVPSGSDRNAAAAADALAAGVARPAGKAAAGVPTPGSALTAESSGSVGKKVEPALDGLIANAAPTTTAKGSRRAVATKPTKSAAVAAEPTTNGTEVIESTGSDSDDLTAAHGPASAGAPVGTGAVVTTTGAEAGDAAKPRRTTRAKKATDPDAAPAKATRAPRRKTTASAETPAPTVDDPATSADARGQSSTTPGTSTAKSGPNSAGPATSPEVAGGPTETGTPFGGSAAPAKPRRRKTAAGLPAPEATDAGPAHTAVAALVAKRPTTRRPATKATTKRPPADSNNRATPTDQAS</sequence>
<accession>A0A3D9ZE62</accession>
<feature type="compositionally biased region" description="Polar residues" evidence="1">
    <location>
        <begin position="495"/>
        <end position="510"/>
    </location>
</feature>
<feature type="transmembrane region" description="Helical" evidence="2">
    <location>
        <begin position="6"/>
        <end position="29"/>
    </location>
</feature>
<proteinExistence type="predicted"/>
<feature type="region of interest" description="Disordered" evidence="1">
    <location>
        <begin position="359"/>
        <end position="545"/>
    </location>
</feature>
<name>A0A3D9ZE62_9ACTN</name>
<keyword evidence="2" id="KW-0472">Membrane</keyword>
<keyword evidence="2" id="KW-1133">Transmembrane helix</keyword>
<feature type="region of interest" description="Disordered" evidence="1">
    <location>
        <begin position="238"/>
        <end position="257"/>
    </location>
</feature>
<dbReference type="RefSeq" id="WP_116066515.1">
    <property type="nucleotide sequence ID" value="NZ_QUMQ01000001.1"/>
</dbReference>
<feature type="region of interest" description="Disordered" evidence="1">
    <location>
        <begin position="724"/>
        <end position="959"/>
    </location>
</feature>
<feature type="compositionally biased region" description="Low complexity" evidence="1">
    <location>
        <begin position="674"/>
        <end position="695"/>
    </location>
</feature>
<feature type="compositionally biased region" description="Basic residues" evidence="1">
    <location>
        <begin position="425"/>
        <end position="435"/>
    </location>
</feature>
<feature type="compositionally biased region" description="Polar residues" evidence="1">
    <location>
        <begin position="359"/>
        <end position="369"/>
    </location>
</feature>
<feature type="compositionally biased region" description="Polar residues" evidence="1">
    <location>
        <begin position="753"/>
        <end position="766"/>
    </location>
</feature>
<dbReference type="Proteomes" id="UP000256913">
    <property type="component" value="Unassembled WGS sequence"/>
</dbReference>
<dbReference type="AlphaFoldDB" id="A0A3D9ZE62"/>